<gene>
    <name evidence="2" type="ORF">HGM15179_019085</name>
</gene>
<dbReference type="OrthoDB" id="422362at2759"/>
<feature type="compositionally biased region" description="Basic and acidic residues" evidence="1">
    <location>
        <begin position="327"/>
        <end position="337"/>
    </location>
</feature>
<evidence type="ECO:0000313" key="2">
    <source>
        <dbReference type="EMBL" id="TRZ08025.1"/>
    </source>
</evidence>
<evidence type="ECO:0000313" key="3">
    <source>
        <dbReference type="Proteomes" id="UP000796761"/>
    </source>
</evidence>
<feature type="compositionally biased region" description="Basic and acidic residues" evidence="1">
    <location>
        <begin position="254"/>
        <end position="277"/>
    </location>
</feature>
<dbReference type="GO" id="GO:0046975">
    <property type="term" value="F:histone H3K36 methyltransferase activity"/>
    <property type="evidence" value="ECO:0007669"/>
    <property type="project" value="InterPro"/>
</dbReference>
<dbReference type="Proteomes" id="UP000796761">
    <property type="component" value="Unassembled WGS sequence"/>
</dbReference>
<keyword evidence="3" id="KW-1185">Reference proteome</keyword>
<sequence>VDGELEALLENGEGLSDKNQVLSLSRLMVRIETLEQKLTCLKLIQIMKTLELLPIPTKNMLEESKVLPIIQRWAQTTKTAVPQLSEGDGYSSENTSRAHTPLNTPELLAKQGVEPDADTPKKLVFRRLKIISENSMDSAISDTTSELEGKEGKEDLDQLEAAPMEVAEQQQQQQQEDVKTAVEAPVESSKSAELEAEPEAEVKESNGAKLEEPMAMETPSQDEEEGVSDVESERSQEQTDKIVDVSDLATRLLDSWKELKEVYRIPKKSQAEKESSAGRETGGLRDQPPTPKNPILSRERDPERQSQSKERKRRRDSLSPPSSAYERGTKRPEDRYDTPASSKKKVRPKDRNKLSTEERRKLFEQEVAQREAQKQQQQLQNLGMTSPLPYDSMGYGTSHHSFMGYPPGYPMQAYVDPSNPNAGKVLLPTPSMDSMCSPAGFPEHSQTLVGHTVEQTALSAPQPVPVVQHVATTMEVTTPQYVAQGDTVVQHQEATAAAAATNVAVLPVAATAGAVQSQSYGVWDSSQQPVAVQQPYSPAQSQTAIYYQGQTCQTVYGVTSPYSQTTPPIVQSYAQPGLQYIQGQQIYTAHPQGVIVQPPTAVTTIVATGQPQPIQQVGIRRERGRDGGMSGGIDG</sequence>
<reference evidence="2" key="1">
    <citation type="submission" date="2019-04" db="EMBL/GenBank/DDBJ databases">
        <title>Genome assembly of Zosterops borbonicus 15179.</title>
        <authorList>
            <person name="Leroy T."/>
            <person name="Anselmetti Y."/>
            <person name="Tilak M.-K."/>
            <person name="Nabholz B."/>
        </authorList>
    </citation>
    <scope>NUCLEOTIDE SEQUENCE</scope>
    <source>
        <strain evidence="2">HGM_15179</strain>
        <tissue evidence="2">Muscle</tissue>
    </source>
</reference>
<dbReference type="PANTHER" id="PTHR46711">
    <property type="entry name" value="HISTONE-LYSINE N-METHYLTRANSFERASE SETD2"/>
    <property type="match status" value="1"/>
</dbReference>
<dbReference type="GO" id="GO:0005694">
    <property type="term" value="C:chromosome"/>
    <property type="evidence" value="ECO:0007669"/>
    <property type="project" value="TreeGrafter"/>
</dbReference>
<dbReference type="AlphaFoldDB" id="A0A8K1D8R4"/>
<protein>
    <submittedName>
        <fullName evidence="2">Uncharacterized protein</fullName>
    </submittedName>
</protein>
<feature type="compositionally biased region" description="Basic and acidic residues" evidence="1">
    <location>
        <begin position="297"/>
        <end position="309"/>
    </location>
</feature>
<dbReference type="EMBL" id="SWJQ01001520">
    <property type="protein sequence ID" value="TRZ08025.1"/>
    <property type="molecule type" value="Genomic_DNA"/>
</dbReference>
<accession>A0A8K1D8R4</accession>
<evidence type="ECO:0000256" key="1">
    <source>
        <dbReference type="SAM" id="MobiDB-lite"/>
    </source>
</evidence>
<feature type="compositionally biased region" description="Basic and acidic residues" evidence="1">
    <location>
        <begin position="231"/>
        <end position="244"/>
    </location>
</feature>
<dbReference type="GO" id="GO:0010468">
    <property type="term" value="P:regulation of gene expression"/>
    <property type="evidence" value="ECO:0007669"/>
    <property type="project" value="TreeGrafter"/>
</dbReference>
<dbReference type="PANTHER" id="PTHR46711:SF1">
    <property type="entry name" value="HISTONE-LYSINE N-METHYLTRANSFERASE SETD2"/>
    <property type="match status" value="1"/>
</dbReference>
<feature type="compositionally biased region" description="Basic and acidic residues" evidence="1">
    <location>
        <begin position="200"/>
        <end position="212"/>
    </location>
</feature>
<name>A0A8K1D8R4_9PASS</name>
<feature type="non-terminal residue" evidence="2">
    <location>
        <position position="635"/>
    </location>
</feature>
<dbReference type="GO" id="GO:0005634">
    <property type="term" value="C:nucleus"/>
    <property type="evidence" value="ECO:0007669"/>
    <property type="project" value="TreeGrafter"/>
</dbReference>
<proteinExistence type="predicted"/>
<comment type="caution">
    <text evidence="2">The sequence shown here is derived from an EMBL/GenBank/DDBJ whole genome shotgun (WGS) entry which is preliminary data.</text>
</comment>
<feature type="compositionally biased region" description="Polar residues" evidence="1">
    <location>
        <begin position="91"/>
        <end position="102"/>
    </location>
</feature>
<feature type="region of interest" description="Disordered" evidence="1">
    <location>
        <begin position="80"/>
        <end position="102"/>
    </location>
</feature>
<dbReference type="InterPro" id="IPR042294">
    <property type="entry name" value="SETD2_animal"/>
</dbReference>
<feature type="region of interest" description="Disordered" evidence="1">
    <location>
        <begin position="164"/>
        <end position="357"/>
    </location>
</feature>
<organism evidence="2 3">
    <name type="scientific">Zosterops borbonicus</name>
    <dbReference type="NCBI Taxonomy" id="364589"/>
    <lineage>
        <taxon>Eukaryota</taxon>
        <taxon>Metazoa</taxon>
        <taxon>Chordata</taxon>
        <taxon>Craniata</taxon>
        <taxon>Vertebrata</taxon>
        <taxon>Euteleostomi</taxon>
        <taxon>Archelosauria</taxon>
        <taxon>Archosauria</taxon>
        <taxon>Dinosauria</taxon>
        <taxon>Saurischia</taxon>
        <taxon>Theropoda</taxon>
        <taxon>Coelurosauria</taxon>
        <taxon>Aves</taxon>
        <taxon>Neognathae</taxon>
        <taxon>Neoaves</taxon>
        <taxon>Telluraves</taxon>
        <taxon>Australaves</taxon>
        <taxon>Passeriformes</taxon>
        <taxon>Sylvioidea</taxon>
        <taxon>Zosteropidae</taxon>
        <taxon>Zosterops</taxon>
    </lineage>
</organism>
<feature type="compositionally biased region" description="Acidic residues" evidence="1">
    <location>
        <begin position="220"/>
        <end position="230"/>
    </location>
</feature>